<sequence length="280" mass="30244">MDFIKGYVANISDFVARVVDDPPETVDVSSEITIDNQKNLDTEPVNEVGDKNCVPFVQGGLLSWIPTLKTPTGESAVAYYMNSLASFGGGQSEIDVSTFPLSEPSTDVKTVIVEDIPQVPPPSLSPSVELNHSAEAQDLDADLAFTTWFTGLTSRTEEAWKQMKHDFHEIVSVISTEPKDAVTRTASSVRQHLSAVADAARNIDPYQFTILPANDSTETTNVEQIDEIVAKDHSDAPSDLSSLPILASLRSDVSQFVSGVVSTLFGSGETSPPATKDRRE</sequence>
<evidence type="ECO:0008006" key="3">
    <source>
        <dbReference type="Google" id="ProtNLM"/>
    </source>
</evidence>
<keyword evidence="2" id="KW-1185">Reference proteome</keyword>
<evidence type="ECO:0000313" key="1">
    <source>
        <dbReference type="EMBL" id="KAF5394585.1"/>
    </source>
</evidence>
<accession>A0A8J4WLA2</accession>
<feature type="non-terminal residue" evidence="1">
    <location>
        <position position="1"/>
    </location>
</feature>
<name>A0A8J4WLA2_9TREM</name>
<reference evidence="1" key="1">
    <citation type="submission" date="2019-05" db="EMBL/GenBank/DDBJ databases">
        <title>Annotation for the trematode Paragonimus heterotremus.</title>
        <authorList>
            <person name="Choi Y.-J."/>
        </authorList>
    </citation>
    <scope>NUCLEOTIDE SEQUENCE</scope>
    <source>
        <strain evidence="1">LC</strain>
    </source>
</reference>
<organism evidence="1 2">
    <name type="scientific">Paragonimus heterotremus</name>
    <dbReference type="NCBI Taxonomy" id="100268"/>
    <lineage>
        <taxon>Eukaryota</taxon>
        <taxon>Metazoa</taxon>
        <taxon>Spiralia</taxon>
        <taxon>Lophotrochozoa</taxon>
        <taxon>Platyhelminthes</taxon>
        <taxon>Trematoda</taxon>
        <taxon>Digenea</taxon>
        <taxon>Plagiorchiida</taxon>
        <taxon>Troglotremata</taxon>
        <taxon>Troglotrematidae</taxon>
        <taxon>Paragonimus</taxon>
    </lineage>
</organism>
<dbReference type="AlphaFoldDB" id="A0A8J4WLA2"/>
<protein>
    <recommendedName>
        <fullName evidence="3">BSD domain-containing protein</fullName>
    </recommendedName>
</protein>
<dbReference type="Proteomes" id="UP000748531">
    <property type="component" value="Unassembled WGS sequence"/>
</dbReference>
<proteinExistence type="predicted"/>
<dbReference type="EMBL" id="LUCH01018115">
    <property type="protein sequence ID" value="KAF5394585.1"/>
    <property type="molecule type" value="Genomic_DNA"/>
</dbReference>
<evidence type="ECO:0000313" key="2">
    <source>
        <dbReference type="Proteomes" id="UP000748531"/>
    </source>
</evidence>
<gene>
    <name evidence="1" type="ORF">PHET_11011</name>
</gene>
<comment type="caution">
    <text evidence="1">The sequence shown here is derived from an EMBL/GenBank/DDBJ whole genome shotgun (WGS) entry which is preliminary data.</text>
</comment>